<dbReference type="SUPFAM" id="SSF141868">
    <property type="entry name" value="EAL domain-like"/>
    <property type="match status" value="1"/>
</dbReference>
<dbReference type="InterPro" id="IPR050706">
    <property type="entry name" value="Cyclic-di-GMP_PDE-like"/>
</dbReference>
<dbReference type="CDD" id="cd01948">
    <property type="entry name" value="EAL"/>
    <property type="match status" value="1"/>
</dbReference>
<gene>
    <name evidence="2" type="ORF">GW952_31730</name>
</gene>
<organism evidence="2 3">
    <name type="scientific">Klebsiella michiganensis</name>
    <dbReference type="NCBI Taxonomy" id="1134687"/>
    <lineage>
        <taxon>Bacteria</taxon>
        <taxon>Pseudomonadati</taxon>
        <taxon>Pseudomonadota</taxon>
        <taxon>Gammaproteobacteria</taxon>
        <taxon>Enterobacterales</taxon>
        <taxon>Enterobacteriaceae</taxon>
        <taxon>Klebsiella/Raoultella group</taxon>
        <taxon>Klebsiella</taxon>
    </lineage>
</organism>
<dbReference type="InterPro" id="IPR001633">
    <property type="entry name" value="EAL_dom"/>
</dbReference>
<accession>A0A6P1V4W3</accession>
<evidence type="ECO:0000259" key="1">
    <source>
        <dbReference type="PROSITE" id="PS50883"/>
    </source>
</evidence>
<feature type="domain" description="EAL" evidence="1">
    <location>
        <begin position="248"/>
        <end position="498"/>
    </location>
</feature>
<geneLocation type="plasmid" evidence="2">
    <name>unnamed3</name>
</geneLocation>
<dbReference type="EMBL" id="CP048111">
    <property type="protein sequence ID" value="QHS50181.1"/>
    <property type="molecule type" value="Genomic_DNA"/>
</dbReference>
<reference evidence="2 3" key="1">
    <citation type="submission" date="2020-01" db="EMBL/GenBank/DDBJ databases">
        <title>Bactrocera dorsalis gut bacteria genome.</title>
        <authorList>
            <person name="Zhang H."/>
            <person name="Cai Z."/>
        </authorList>
    </citation>
    <scope>NUCLEOTIDE SEQUENCE [LARGE SCALE GENOMIC DNA]</scope>
    <source>
        <strain evidence="2 3">BD177</strain>
        <plasmid evidence="2 3">unnamed3</plasmid>
    </source>
</reference>
<sequence>MSIDESNLIAKKPFRNKNKTPIYYIISDCNFAALSLSTLFYHSDRDVIILSTNDHVHFLDHFPQSGVGLNNRVIVYLPDEPHTVLVTLKCLTSLIQTCKSPVNILLLSRLQPSWLYRTLQNLAPGGKKLSAVRAIRPGTDTFQMFRLLQKDPDAFPLLEQLTQEEVRSNERIIEGITRRELDVMLKLLSGYSMTAQSIESNLNVKTLYSQKVAGLKKLSTQFTSLTKLLPGRDRKRERMALTQIDKNVRREENNLTEAVIRGLFFQVYQPVVDREMKVKGFEILSRWYQKGKVLLPVEFLPLVRTVDSWVILTACVIKNAIEKINQFEGRYWFSVNIPACLSGSPALLRMLSTAKKQLSTPELLDKLVLEFSGDTDWSKDAPSVVILRKLHEQNYQVFLDDCFSDKSVIFPVRQVNFSGYKLDMSVTNSFMASNNDRYLIEGLAYYCHLTGSQCIAEGVDTYEKFVELKNMGVTTFQGNYFSRPALGDELDMVLTKLKKPQARNTLPIAEKKT</sequence>
<keyword evidence="2" id="KW-0614">Plasmid</keyword>
<evidence type="ECO:0000313" key="2">
    <source>
        <dbReference type="EMBL" id="QHS50181.1"/>
    </source>
</evidence>
<protein>
    <submittedName>
        <fullName evidence="2">EAL domain-containing protein</fullName>
    </submittedName>
</protein>
<dbReference type="SMART" id="SM00052">
    <property type="entry name" value="EAL"/>
    <property type="match status" value="1"/>
</dbReference>
<dbReference type="GO" id="GO:0071111">
    <property type="term" value="F:cyclic-guanylate-specific phosphodiesterase activity"/>
    <property type="evidence" value="ECO:0007669"/>
    <property type="project" value="InterPro"/>
</dbReference>
<dbReference type="Pfam" id="PF00563">
    <property type="entry name" value="EAL"/>
    <property type="match status" value="1"/>
</dbReference>
<evidence type="ECO:0000313" key="3">
    <source>
        <dbReference type="Proteomes" id="UP000464389"/>
    </source>
</evidence>
<dbReference type="PANTHER" id="PTHR33121">
    <property type="entry name" value="CYCLIC DI-GMP PHOSPHODIESTERASE PDEF"/>
    <property type="match status" value="1"/>
</dbReference>
<dbReference type="AlphaFoldDB" id="A0A6P1V4W3"/>
<dbReference type="PROSITE" id="PS50883">
    <property type="entry name" value="EAL"/>
    <property type="match status" value="1"/>
</dbReference>
<dbReference type="Gene3D" id="3.20.20.450">
    <property type="entry name" value="EAL domain"/>
    <property type="match status" value="1"/>
</dbReference>
<proteinExistence type="predicted"/>
<dbReference type="PANTHER" id="PTHR33121:SF71">
    <property type="entry name" value="OXYGEN SENSOR PROTEIN DOSP"/>
    <property type="match status" value="1"/>
</dbReference>
<dbReference type="RefSeq" id="WP_162122929.1">
    <property type="nucleotide sequence ID" value="NZ_CP048111.1"/>
</dbReference>
<dbReference type="Proteomes" id="UP000464389">
    <property type="component" value="Plasmid unnamed3"/>
</dbReference>
<dbReference type="InterPro" id="IPR035919">
    <property type="entry name" value="EAL_sf"/>
</dbReference>
<name>A0A6P1V4W3_9ENTR</name>